<reference evidence="8 9" key="1">
    <citation type="journal article" date="2012" name="J. Bacteriol.">
        <title>Genome Sequence of Gallaecimonas xiamenensis Type Strain 3-C-1.</title>
        <authorList>
            <person name="Lai Q."/>
            <person name="Wang L."/>
            <person name="Wang W."/>
            <person name="Shao Z."/>
        </authorList>
    </citation>
    <scope>NUCLEOTIDE SEQUENCE [LARGE SCALE GENOMIC DNA]</scope>
    <source>
        <strain evidence="8 9">3-C-1</strain>
    </source>
</reference>
<dbReference type="RefSeq" id="WP_008486154.1">
    <property type="nucleotide sequence ID" value="NZ_AMRI01000027.1"/>
</dbReference>
<comment type="caution">
    <text evidence="8">The sequence shown here is derived from an EMBL/GenBank/DDBJ whole genome shotgun (WGS) entry which is preliminary data.</text>
</comment>
<protein>
    <recommendedName>
        <fullName evidence="7">4-deoxy-L-threo-5-hexosulose-uronate ketol-isomerase</fullName>
        <ecNumber evidence="7">5.3.1.17</ecNumber>
    </recommendedName>
    <alternativeName>
        <fullName evidence="7">5-keto-4-deoxyuronate isomerase</fullName>
    </alternativeName>
    <alternativeName>
        <fullName evidence="7">DKI isomerase</fullName>
    </alternativeName>
</protein>
<evidence type="ECO:0000256" key="6">
    <source>
        <dbReference type="ARBA" id="ARBA00023235"/>
    </source>
</evidence>
<feature type="binding site" evidence="7">
    <location>
        <position position="204"/>
    </location>
    <ligand>
        <name>Zn(2+)</name>
        <dbReference type="ChEBI" id="CHEBI:29105"/>
    </ligand>
</feature>
<dbReference type="EMBL" id="AMRI01000027">
    <property type="protein sequence ID" value="EKE68944.1"/>
    <property type="molecule type" value="Genomic_DNA"/>
</dbReference>
<name>K2JE98_9GAMM</name>
<dbReference type="PATRIC" id="fig|745411.4.peg.3190"/>
<dbReference type="SUPFAM" id="SSF51182">
    <property type="entry name" value="RmlC-like cupins"/>
    <property type="match status" value="1"/>
</dbReference>
<feature type="binding site" evidence="7">
    <location>
        <position position="246"/>
    </location>
    <ligand>
        <name>Zn(2+)</name>
        <dbReference type="ChEBI" id="CHEBI:29105"/>
    </ligand>
</feature>
<evidence type="ECO:0000256" key="2">
    <source>
        <dbReference type="ARBA" id="ARBA00005148"/>
    </source>
</evidence>
<dbReference type="Gene3D" id="2.60.120.520">
    <property type="entry name" value="pectin degrading enzyme 5-keto 4- deoxyuronate isomerase, domain 1"/>
    <property type="match status" value="1"/>
</dbReference>
<dbReference type="GO" id="GO:0008697">
    <property type="term" value="F:4-deoxy-L-threo-5-hexosulose-uronate ketol-isomerase activity"/>
    <property type="evidence" value="ECO:0007669"/>
    <property type="project" value="UniProtKB-UniRule"/>
</dbReference>
<dbReference type="GO" id="GO:0045490">
    <property type="term" value="P:pectin catabolic process"/>
    <property type="evidence" value="ECO:0007669"/>
    <property type="project" value="UniProtKB-UniRule"/>
</dbReference>
<comment type="similarity">
    <text evidence="3 7">Belongs to the KduI family.</text>
</comment>
<dbReference type="Proteomes" id="UP000006755">
    <property type="component" value="Unassembled WGS sequence"/>
</dbReference>
<dbReference type="PANTHER" id="PTHR38461:SF1">
    <property type="entry name" value="4-DEOXY-L-THREO-5-HEXOSULOSE-URONATE KETOL-ISOMERASE"/>
    <property type="match status" value="1"/>
</dbReference>
<dbReference type="InterPro" id="IPR021120">
    <property type="entry name" value="KduI/IolB_isomerase"/>
</dbReference>
<evidence type="ECO:0000256" key="4">
    <source>
        <dbReference type="ARBA" id="ARBA00022723"/>
    </source>
</evidence>
<proteinExistence type="inferred from homology"/>
<comment type="catalytic activity">
    <reaction evidence="1 7">
        <text>5-dehydro-4-deoxy-D-glucuronate = 3-deoxy-D-glycero-2,5-hexodiulosonate</text>
        <dbReference type="Rhea" id="RHEA:23896"/>
        <dbReference type="ChEBI" id="CHEBI:17117"/>
        <dbReference type="ChEBI" id="CHEBI:29071"/>
        <dbReference type="EC" id="5.3.1.17"/>
    </reaction>
</comment>
<dbReference type="STRING" id="745411.B3C1_16204"/>
<dbReference type="GO" id="GO:0008270">
    <property type="term" value="F:zinc ion binding"/>
    <property type="evidence" value="ECO:0007669"/>
    <property type="project" value="UniProtKB-UniRule"/>
</dbReference>
<dbReference type="InterPro" id="IPR027449">
    <property type="entry name" value="KduI_N"/>
</dbReference>
<evidence type="ECO:0000256" key="5">
    <source>
        <dbReference type="ARBA" id="ARBA00022833"/>
    </source>
</evidence>
<keyword evidence="4 7" id="KW-0479">Metal-binding</keyword>
<dbReference type="CDD" id="cd20294">
    <property type="entry name" value="cupin_KduI_N"/>
    <property type="match status" value="1"/>
</dbReference>
<dbReference type="NCBIfam" id="NF002091">
    <property type="entry name" value="PRK00924.1"/>
    <property type="match status" value="1"/>
</dbReference>
<evidence type="ECO:0000256" key="7">
    <source>
        <dbReference type="HAMAP-Rule" id="MF_00687"/>
    </source>
</evidence>
<dbReference type="InterPro" id="IPR014710">
    <property type="entry name" value="RmlC-like_jellyroll"/>
</dbReference>
<comment type="cofactor">
    <cofactor evidence="7">
        <name>Zn(2+)</name>
        <dbReference type="ChEBI" id="CHEBI:29105"/>
    </cofactor>
    <text evidence="7">Binds 1 zinc ion per subunit.</text>
</comment>
<dbReference type="AlphaFoldDB" id="K2JE98"/>
<comment type="pathway">
    <text evidence="2 7">Glycan metabolism; pectin degradation; 2-dehydro-3-deoxy-D-gluconate from pectin: step 4/5.</text>
</comment>
<feature type="binding site" evidence="7">
    <location>
        <position position="199"/>
    </location>
    <ligand>
        <name>Zn(2+)</name>
        <dbReference type="ChEBI" id="CHEBI:29105"/>
    </ligand>
</feature>
<accession>K2JE98</accession>
<dbReference type="GO" id="GO:0042840">
    <property type="term" value="P:D-glucuronate catabolic process"/>
    <property type="evidence" value="ECO:0007669"/>
    <property type="project" value="TreeGrafter"/>
</dbReference>
<dbReference type="HAMAP" id="MF_00687">
    <property type="entry name" value="KduI"/>
    <property type="match status" value="1"/>
</dbReference>
<keyword evidence="5 7" id="KW-0862">Zinc</keyword>
<dbReference type="CDD" id="cd20491">
    <property type="entry name" value="cupin_KduI_C"/>
    <property type="match status" value="1"/>
</dbReference>
<organism evidence="8 9">
    <name type="scientific">Gallaecimonas xiamenensis 3-C-1</name>
    <dbReference type="NCBI Taxonomy" id="745411"/>
    <lineage>
        <taxon>Bacteria</taxon>
        <taxon>Pseudomonadati</taxon>
        <taxon>Pseudomonadota</taxon>
        <taxon>Gammaproteobacteria</taxon>
        <taxon>Enterobacterales</taxon>
        <taxon>Gallaecimonadaceae</taxon>
        <taxon>Gallaecimonas</taxon>
    </lineage>
</organism>
<dbReference type="Pfam" id="PF04962">
    <property type="entry name" value="KduI"/>
    <property type="match status" value="1"/>
</dbReference>
<dbReference type="PANTHER" id="PTHR38461">
    <property type="entry name" value="4-DEOXY-L-THREO-5-HEXOSULOSE-URONATE KETOL-ISOMERASE"/>
    <property type="match status" value="1"/>
</dbReference>
<dbReference type="EC" id="5.3.1.17" evidence="7"/>
<comment type="function">
    <text evidence="7">Catalyzes the isomerization of 5-dehydro-4-deoxy-D-glucuronate to 3-deoxy-D-glycero-2,5-hexodiulosonate.</text>
</comment>
<keyword evidence="9" id="KW-1185">Reference proteome</keyword>
<dbReference type="UniPathway" id="UPA00545">
    <property type="reaction ID" value="UER00826"/>
</dbReference>
<evidence type="ECO:0000313" key="9">
    <source>
        <dbReference type="Proteomes" id="UP000006755"/>
    </source>
</evidence>
<dbReference type="PIRSF" id="PIRSF006625">
    <property type="entry name" value="KduI"/>
    <property type="match status" value="1"/>
</dbReference>
<evidence type="ECO:0000256" key="1">
    <source>
        <dbReference type="ARBA" id="ARBA00000552"/>
    </source>
</evidence>
<dbReference type="GO" id="GO:0019698">
    <property type="term" value="P:D-galacturonate catabolic process"/>
    <property type="evidence" value="ECO:0007669"/>
    <property type="project" value="TreeGrafter"/>
</dbReference>
<dbReference type="OrthoDB" id="9770644at2"/>
<gene>
    <name evidence="7" type="primary">kduI</name>
    <name evidence="8" type="ORF">B3C1_16204</name>
</gene>
<dbReference type="Gene3D" id="2.60.120.10">
    <property type="entry name" value="Jelly Rolls"/>
    <property type="match status" value="1"/>
</dbReference>
<keyword evidence="6 7" id="KW-0413">Isomerase</keyword>
<sequence length="279" mass="31092">MTEYEVRYAVGKNEVKAMDTEDLRDAFLAGELMEAGKVRWVYSHYERFMVGGAVPVAAPLALEAIDPLKAPFFLYRRELGIINVGGPGRVVADGTAFELAFKEALYLGTGNESVTFESLDAQNPARFYLNAAPAHARYPNKKVGKCDAKVLHLGSSETANERYINQLLINGVVETCQLQMGLTELVSGSVWNTMPAHQHDRRNEVYFYFGLPQGQGVCHFMGEPTETRHIWVKNEQAVISPPWSIHCGAGTQSYSFIWGMAGENLDYDDMDKFPADVLR</sequence>
<feature type="binding site" evidence="7">
    <location>
        <position position="197"/>
    </location>
    <ligand>
        <name>Zn(2+)</name>
        <dbReference type="ChEBI" id="CHEBI:29105"/>
    </ligand>
</feature>
<dbReference type="eggNOG" id="COG3717">
    <property type="taxonomic scope" value="Bacteria"/>
</dbReference>
<evidence type="ECO:0000256" key="3">
    <source>
        <dbReference type="ARBA" id="ARBA00008086"/>
    </source>
</evidence>
<evidence type="ECO:0000313" key="8">
    <source>
        <dbReference type="EMBL" id="EKE68944.1"/>
    </source>
</evidence>
<dbReference type="InterPro" id="IPR007045">
    <property type="entry name" value="KduI"/>
</dbReference>
<dbReference type="InterPro" id="IPR011051">
    <property type="entry name" value="RmlC_Cupin_sf"/>
</dbReference>